<evidence type="ECO:0000313" key="3">
    <source>
        <dbReference type="Proteomes" id="UP001642464"/>
    </source>
</evidence>
<evidence type="ECO:0000256" key="1">
    <source>
        <dbReference type="SAM" id="Phobius"/>
    </source>
</evidence>
<dbReference type="Proteomes" id="UP001642464">
    <property type="component" value="Unassembled WGS sequence"/>
</dbReference>
<feature type="transmembrane region" description="Helical" evidence="1">
    <location>
        <begin position="20"/>
        <end position="46"/>
    </location>
</feature>
<name>A0ABP0Q9S3_9DINO</name>
<dbReference type="EMBL" id="CAXAMM010039128">
    <property type="protein sequence ID" value="CAK9083916.1"/>
    <property type="molecule type" value="Genomic_DNA"/>
</dbReference>
<accession>A0ABP0Q9S3</accession>
<reference evidence="2 3" key="1">
    <citation type="submission" date="2024-02" db="EMBL/GenBank/DDBJ databases">
        <authorList>
            <person name="Chen Y."/>
            <person name="Shah S."/>
            <person name="Dougan E. K."/>
            <person name="Thang M."/>
            <person name="Chan C."/>
        </authorList>
    </citation>
    <scope>NUCLEOTIDE SEQUENCE [LARGE SCALE GENOMIC DNA]</scope>
</reference>
<keyword evidence="3" id="KW-1185">Reference proteome</keyword>
<keyword evidence="1" id="KW-0812">Transmembrane</keyword>
<sequence length="200" mass="21674">MDSGDSSDNVLKFLLQADPGIRVLFLGTLFATKCVAWSGLVLAAAAARPRYLPFLYGGAGGRVLTRFEHHFPKATLRIQALSARAASSRSAQLLARATGADPADLAPAAAEVTVAFRFVWPLWFPVQCWLLMNLLPGPWMMNSHGHHSKRDAESIEDIPAESIEEKVDDLFSLMHPDTSPNVSLFSMVSAGSAVSLAQPW</sequence>
<comment type="caution">
    <text evidence="2">The sequence shown here is derived from an EMBL/GenBank/DDBJ whole genome shotgun (WGS) entry which is preliminary data.</text>
</comment>
<proteinExistence type="predicted"/>
<organism evidence="2 3">
    <name type="scientific">Durusdinium trenchii</name>
    <dbReference type="NCBI Taxonomy" id="1381693"/>
    <lineage>
        <taxon>Eukaryota</taxon>
        <taxon>Sar</taxon>
        <taxon>Alveolata</taxon>
        <taxon>Dinophyceae</taxon>
        <taxon>Suessiales</taxon>
        <taxon>Symbiodiniaceae</taxon>
        <taxon>Durusdinium</taxon>
    </lineage>
</organism>
<protein>
    <submittedName>
        <fullName evidence="2">Uncharacterized protein</fullName>
    </submittedName>
</protein>
<keyword evidence="1" id="KW-0472">Membrane</keyword>
<gene>
    <name evidence="2" type="ORF">SCF082_LOCUS39819</name>
</gene>
<keyword evidence="1" id="KW-1133">Transmembrane helix</keyword>
<evidence type="ECO:0000313" key="2">
    <source>
        <dbReference type="EMBL" id="CAK9083916.1"/>
    </source>
</evidence>